<evidence type="ECO:0000313" key="2">
    <source>
        <dbReference type="Proteomes" id="UP000308600"/>
    </source>
</evidence>
<dbReference type="EMBL" id="ML208541">
    <property type="protein sequence ID" value="TFK63082.1"/>
    <property type="molecule type" value="Genomic_DNA"/>
</dbReference>
<organism evidence="1 2">
    <name type="scientific">Pluteus cervinus</name>
    <dbReference type="NCBI Taxonomy" id="181527"/>
    <lineage>
        <taxon>Eukaryota</taxon>
        <taxon>Fungi</taxon>
        <taxon>Dikarya</taxon>
        <taxon>Basidiomycota</taxon>
        <taxon>Agaricomycotina</taxon>
        <taxon>Agaricomycetes</taxon>
        <taxon>Agaricomycetidae</taxon>
        <taxon>Agaricales</taxon>
        <taxon>Pluteineae</taxon>
        <taxon>Pluteaceae</taxon>
        <taxon>Pluteus</taxon>
    </lineage>
</organism>
<gene>
    <name evidence="1" type="ORF">BDN72DRAFT_964154</name>
</gene>
<reference evidence="1 2" key="1">
    <citation type="journal article" date="2019" name="Nat. Ecol. Evol.">
        <title>Megaphylogeny resolves global patterns of mushroom evolution.</title>
        <authorList>
            <person name="Varga T."/>
            <person name="Krizsan K."/>
            <person name="Foldi C."/>
            <person name="Dima B."/>
            <person name="Sanchez-Garcia M."/>
            <person name="Sanchez-Ramirez S."/>
            <person name="Szollosi G.J."/>
            <person name="Szarkandi J.G."/>
            <person name="Papp V."/>
            <person name="Albert L."/>
            <person name="Andreopoulos W."/>
            <person name="Angelini C."/>
            <person name="Antonin V."/>
            <person name="Barry K.W."/>
            <person name="Bougher N.L."/>
            <person name="Buchanan P."/>
            <person name="Buyck B."/>
            <person name="Bense V."/>
            <person name="Catcheside P."/>
            <person name="Chovatia M."/>
            <person name="Cooper J."/>
            <person name="Damon W."/>
            <person name="Desjardin D."/>
            <person name="Finy P."/>
            <person name="Geml J."/>
            <person name="Haridas S."/>
            <person name="Hughes K."/>
            <person name="Justo A."/>
            <person name="Karasinski D."/>
            <person name="Kautmanova I."/>
            <person name="Kiss B."/>
            <person name="Kocsube S."/>
            <person name="Kotiranta H."/>
            <person name="LaButti K.M."/>
            <person name="Lechner B.E."/>
            <person name="Liimatainen K."/>
            <person name="Lipzen A."/>
            <person name="Lukacs Z."/>
            <person name="Mihaltcheva S."/>
            <person name="Morgado L.N."/>
            <person name="Niskanen T."/>
            <person name="Noordeloos M.E."/>
            <person name="Ohm R.A."/>
            <person name="Ortiz-Santana B."/>
            <person name="Ovrebo C."/>
            <person name="Racz N."/>
            <person name="Riley R."/>
            <person name="Savchenko A."/>
            <person name="Shiryaev A."/>
            <person name="Soop K."/>
            <person name="Spirin V."/>
            <person name="Szebenyi C."/>
            <person name="Tomsovsky M."/>
            <person name="Tulloss R.E."/>
            <person name="Uehling J."/>
            <person name="Grigoriev I.V."/>
            <person name="Vagvolgyi C."/>
            <person name="Papp T."/>
            <person name="Martin F.M."/>
            <person name="Miettinen O."/>
            <person name="Hibbett D.S."/>
            <person name="Nagy L.G."/>
        </authorList>
    </citation>
    <scope>NUCLEOTIDE SEQUENCE [LARGE SCALE GENOMIC DNA]</scope>
    <source>
        <strain evidence="1 2">NL-1719</strain>
    </source>
</reference>
<dbReference type="Proteomes" id="UP000308600">
    <property type="component" value="Unassembled WGS sequence"/>
</dbReference>
<proteinExistence type="predicted"/>
<name>A0ACD3AE11_9AGAR</name>
<accession>A0ACD3AE11</accession>
<protein>
    <submittedName>
        <fullName evidence="1">Uncharacterized protein</fullName>
    </submittedName>
</protein>
<sequence>MVTRRLLDFASELVEEILFHVDLHVDLINFACTCKLAASFVIPRHSEYRVLVFGDLRLALWAHLASRPDFTRNLRKISFTPLQERSKCRLPRDFRSSCTSADEDATPEQLTRYARDMQKAFSYMQDLEELLIAAGNGVMIAGVYSPALLGAIVARKPRLRMLAIRHGSSFDKLCESGDIRGDANYLTGLSHLHLSLGQGPKEPIPVGLWAQNARRLVYLSMPSDCFHSPLSIQMPCLQTLRIYRASVQDSSSTFPDFLKQHPTIEDLSWFPTNEVVLRPGTLPRLKVLLGTMSTLRALESSYSQLAEDATTPPEKYRIECLSILHGTIETISSFKCFDWTSLRTFDFHNNLESPESLSLLARMCPQIHTLCFPMSWGNGSWTQQTLLIALSQFAQLVYLPTRAIWSFIDCRQQQEVTDLVVKLGLFCPELKWLPWWNNSYADEDPKDVLIVRKRTNSGINVSYSLEPAEPRHEFDPLHMFFHDSQR</sequence>
<keyword evidence="2" id="KW-1185">Reference proteome</keyword>
<evidence type="ECO:0000313" key="1">
    <source>
        <dbReference type="EMBL" id="TFK63082.1"/>
    </source>
</evidence>